<dbReference type="GO" id="GO:0042450">
    <property type="term" value="P:L-arginine biosynthetic process via ornithine"/>
    <property type="evidence" value="ECO:0007669"/>
    <property type="project" value="UniProtKB-UniRule"/>
</dbReference>
<dbReference type="PRINTS" id="PR00145">
    <property type="entry name" value="ARGSUCLYASE"/>
</dbReference>
<dbReference type="PROSITE" id="PS00163">
    <property type="entry name" value="FUMARATE_LYASES"/>
    <property type="match status" value="1"/>
</dbReference>
<feature type="domain" description="Argininosuccinate lyase C-terminal" evidence="9">
    <location>
        <begin position="365"/>
        <end position="435"/>
    </location>
</feature>
<evidence type="ECO:0000256" key="4">
    <source>
        <dbReference type="ARBA" id="ARBA00022571"/>
    </source>
</evidence>
<dbReference type="Gene3D" id="1.10.40.30">
    <property type="entry name" value="Fumarase/aspartase (C-terminal domain)"/>
    <property type="match status" value="1"/>
</dbReference>
<name>A0A833H0V7_9LEPT</name>
<sequence>MSGQLWQGRSTGHVEDIMIRMGESISLDIELYGEDLKGSAEHARMLARCGIISEADLTAIIVGLRTIRKEIEAGQMPLRPELEDIHTHIETRLKELIGEPAGRLHTARSRNDQVAVDTHLFVKRRSAELRSALIDLCDALLDQARKNVDVIIPSYTHMQVAQPVRFAHHLLAYFWMFLRDADRYAQAHHGADSMPLGSGAATGVNYATDREFLQEALGFERMYENSMDAVSSRDHILDYLYAGSVFSVHASRLAEEIILFTGVEFGFLELPDALTTGSSIMPQKKNPDLAELTRGKAGRVSSLLMQLLMTVKGLPLTYNRDLQEDRFSLLDSARQCSMIVDALTAMVSQFVVRPERIRRSLAQGYATATDLADALVSNKGIPFREAHHIAGRLVAVCAEKGVSLEEASVDLRSSVHEALADDNFYTEAVREETSVERKVSQGGTARHRVIEQLDRAAAELEKRKAITVSAPSLDF</sequence>
<dbReference type="PANTHER" id="PTHR43814:SF1">
    <property type="entry name" value="ARGININOSUCCINATE LYASE"/>
    <property type="match status" value="1"/>
</dbReference>
<dbReference type="HAMAP" id="MF_00006">
    <property type="entry name" value="Arg_succ_lyase"/>
    <property type="match status" value="1"/>
</dbReference>
<keyword evidence="4 7" id="KW-0055">Arginine biosynthesis</keyword>
<evidence type="ECO:0000259" key="9">
    <source>
        <dbReference type="Pfam" id="PF14698"/>
    </source>
</evidence>
<evidence type="ECO:0000256" key="2">
    <source>
        <dbReference type="ARBA" id="ARBA00004941"/>
    </source>
</evidence>
<comment type="pathway">
    <text evidence="2 7">Amino-acid biosynthesis; L-arginine biosynthesis; L-arginine from L-ornithine and carbamoyl phosphate: step 3/3.</text>
</comment>
<organism evidence="10 11">
    <name type="scientific">Leptonema illini</name>
    <dbReference type="NCBI Taxonomy" id="183"/>
    <lineage>
        <taxon>Bacteria</taxon>
        <taxon>Pseudomonadati</taxon>
        <taxon>Spirochaetota</taxon>
        <taxon>Spirochaetia</taxon>
        <taxon>Leptospirales</taxon>
        <taxon>Leptospiraceae</taxon>
        <taxon>Leptonema</taxon>
    </lineage>
</organism>
<dbReference type="CDD" id="cd01359">
    <property type="entry name" value="Argininosuccinate_lyase"/>
    <property type="match status" value="1"/>
</dbReference>
<evidence type="ECO:0000256" key="5">
    <source>
        <dbReference type="ARBA" id="ARBA00022605"/>
    </source>
</evidence>
<dbReference type="Pfam" id="PF00206">
    <property type="entry name" value="Lyase_1"/>
    <property type="match status" value="1"/>
</dbReference>
<comment type="catalytic activity">
    <reaction evidence="1 7">
        <text>2-(N(omega)-L-arginino)succinate = fumarate + L-arginine</text>
        <dbReference type="Rhea" id="RHEA:24020"/>
        <dbReference type="ChEBI" id="CHEBI:29806"/>
        <dbReference type="ChEBI" id="CHEBI:32682"/>
        <dbReference type="ChEBI" id="CHEBI:57472"/>
        <dbReference type="EC" id="4.3.2.1"/>
    </reaction>
</comment>
<dbReference type="UniPathway" id="UPA00068">
    <property type="reaction ID" value="UER00114"/>
</dbReference>
<dbReference type="GO" id="GO:0004056">
    <property type="term" value="F:argininosuccinate lyase activity"/>
    <property type="evidence" value="ECO:0007669"/>
    <property type="project" value="UniProtKB-UniRule"/>
</dbReference>
<dbReference type="SUPFAM" id="SSF48557">
    <property type="entry name" value="L-aspartase-like"/>
    <property type="match status" value="1"/>
</dbReference>
<dbReference type="InterPro" id="IPR000362">
    <property type="entry name" value="Fumarate_lyase_fam"/>
</dbReference>
<dbReference type="Gene3D" id="1.20.200.10">
    <property type="entry name" value="Fumarase/aspartase (Central domain)"/>
    <property type="match status" value="1"/>
</dbReference>
<dbReference type="PANTHER" id="PTHR43814">
    <property type="entry name" value="ARGININOSUCCINATE LYASE"/>
    <property type="match status" value="1"/>
</dbReference>
<protein>
    <recommendedName>
        <fullName evidence="3 7">Argininosuccinate lyase</fullName>
        <shortName evidence="7">ASAL</shortName>
        <ecNumber evidence="3 7">4.3.2.1</ecNumber>
    </recommendedName>
    <alternativeName>
        <fullName evidence="7">Arginosuccinase</fullName>
    </alternativeName>
</protein>
<evidence type="ECO:0000313" key="10">
    <source>
        <dbReference type="EMBL" id="KAB2931998.1"/>
    </source>
</evidence>
<keyword evidence="5 7" id="KW-0028">Amino-acid biosynthesis</keyword>
<comment type="caution">
    <text evidence="10">The sequence shown here is derived from an EMBL/GenBank/DDBJ whole genome shotgun (WGS) entry which is preliminary data.</text>
</comment>
<dbReference type="InterPro" id="IPR009049">
    <property type="entry name" value="Argininosuccinate_lyase"/>
</dbReference>
<dbReference type="EMBL" id="WBUI01000011">
    <property type="protein sequence ID" value="KAB2931998.1"/>
    <property type="molecule type" value="Genomic_DNA"/>
</dbReference>
<evidence type="ECO:0000259" key="8">
    <source>
        <dbReference type="Pfam" id="PF00206"/>
    </source>
</evidence>
<comment type="similarity">
    <text evidence="7">Belongs to the lyase 1 family. Argininosuccinate lyase subfamily.</text>
</comment>
<dbReference type="InterPro" id="IPR020557">
    <property type="entry name" value="Fumarate_lyase_CS"/>
</dbReference>
<dbReference type="InterPro" id="IPR008948">
    <property type="entry name" value="L-Aspartase-like"/>
</dbReference>
<reference evidence="10 11" key="1">
    <citation type="submission" date="2019-10" db="EMBL/GenBank/DDBJ databases">
        <title>Extracellular Electron Transfer in a Candidatus Methanoperedens spp. Enrichment Culture.</title>
        <authorList>
            <person name="Berger S."/>
            <person name="Rangel Shaw D."/>
            <person name="Berben T."/>
            <person name="In 'T Zandt M."/>
            <person name="Frank J."/>
            <person name="Reimann J."/>
            <person name="Jetten M.S.M."/>
            <person name="Welte C.U."/>
        </authorList>
    </citation>
    <scope>NUCLEOTIDE SEQUENCE [LARGE SCALE GENOMIC DNA]</scope>
    <source>
        <strain evidence="10">SB12</strain>
    </source>
</reference>
<evidence type="ECO:0000313" key="11">
    <source>
        <dbReference type="Proteomes" id="UP000460298"/>
    </source>
</evidence>
<dbReference type="InterPro" id="IPR029419">
    <property type="entry name" value="Arg_succ_lyase_C"/>
</dbReference>
<dbReference type="NCBIfam" id="TIGR00838">
    <property type="entry name" value="argH"/>
    <property type="match status" value="1"/>
</dbReference>
<dbReference type="FunFam" id="1.10.40.30:FF:000001">
    <property type="entry name" value="Argininosuccinate lyase"/>
    <property type="match status" value="1"/>
</dbReference>
<dbReference type="Proteomes" id="UP000460298">
    <property type="component" value="Unassembled WGS sequence"/>
</dbReference>
<evidence type="ECO:0000256" key="6">
    <source>
        <dbReference type="ARBA" id="ARBA00023239"/>
    </source>
</evidence>
<keyword evidence="6 7" id="KW-0456">Lyase</keyword>
<keyword evidence="7" id="KW-0963">Cytoplasm</keyword>
<dbReference type="GO" id="GO:0005829">
    <property type="term" value="C:cytosol"/>
    <property type="evidence" value="ECO:0007669"/>
    <property type="project" value="TreeGrafter"/>
</dbReference>
<evidence type="ECO:0000256" key="7">
    <source>
        <dbReference type="HAMAP-Rule" id="MF_00006"/>
    </source>
</evidence>
<dbReference type="PRINTS" id="PR00149">
    <property type="entry name" value="FUMRATELYASE"/>
</dbReference>
<comment type="subcellular location">
    <subcellularLocation>
        <location evidence="7">Cytoplasm</location>
    </subcellularLocation>
</comment>
<dbReference type="AlphaFoldDB" id="A0A833H0V7"/>
<dbReference type="EC" id="4.3.2.1" evidence="3 7"/>
<dbReference type="Pfam" id="PF14698">
    <property type="entry name" value="ASL_C2"/>
    <property type="match status" value="1"/>
</dbReference>
<proteinExistence type="inferred from homology"/>
<feature type="domain" description="Fumarate lyase N-terminal" evidence="8">
    <location>
        <begin position="8"/>
        <end position="300"/>
    </location>
</feature>
<dbReference type="InterPro" id="IPR022761">
    <property type="entry name" value="Fumarate_lyase_N"/>
</dbReference>
<evidence type="ECO:0000256" key="3">
    <source>
        <dbReference type="ARBA" id="ARBA00012338"/>
    </source>
</evidence>
<evidence type="ECO:0000256" key="1">
    <source>
        <dbReference type="ARBA" id="ARBA00000985"/>
    </source>
</evidence>
<gene>
    <name evidence="7 10" type="primary">argH</name>
    <name evidence="10" type="ORF">F9K24_11990</name>
</gene>
<dbReference type="FunFam" id="1.20.200.10:FF:000015">
    <property type="entry name" value="argininosuccinate lyase isoform X2"/>
    <property type="match status" value="1"/>
</dbReference>
<dbReference type="InterPro" id="IPR024083">
    <property type="entry name" value="Fumarase/histidase_N"/>
</dbReference>
<accession>A0A833H0V7</accession>
<dbReference type="Gene3D" id="1.10.275.10">
    <property type="entry name" value="Fumarase/aspartase (N-terminal domain)"/>
    <property type="match status" value="1"/>
</dbReference>